<name>A0A133VNK6_9EURY</name>
<keyword evidence="2" id="KW-1185">Reference proteome</keyword>
<proteinExistence type="predicted"/>
<comment type="caution">
    <text evidence="1">The sequence shown here is derived from an EMBL/GenBank/DDBJ whole genome shotgun (WGS) entry which is preliminary data.</text>
</comment>
<reference evidence="1 2" key="1">
    <citation type="journal article" date="2016" name="Sci. Rep.">
        <title>Metabolic traits of an uncultured archaeal lineage -MSBL1- from brine pools of the Red Sea.</title>
        <authorList>
            <person name="Mwirichia R."/>
            <person name="Alam I."/>
            <person name="Rashid M."/>
            <person name="Vinu M."/>
            <person name="Ba-Alawi W."/>
            <person name="Anthony Kamau A."/>
            <person name="Kamanda Ngugi D."/>
            <person name="Goker M."/>
            <person name="Klenk H.P."/>
            <person name="Bajic V."/>
            <person name="Stingl U."/>
        </authorList>
    </citation>
    <scope>NUCLEOTIDE SEQUENCE [LARGE SCALE GENOMIC DNA]</scope>
    <source>
        <strain evidence="1">SCGC-AAA385D11</strain>
    </source>
</reference>
<evidence type="ECO:0000313" key="2">
    <source>
        <dbReference type="Proteomes" id="UP000070256"/>
    </source>
</evidence>
<dbReference type="AlphaFoldDB" id="A0A133VNK6"/>
<dbReference type="EMBL" id="LHYK01000016">
    <property type="protein sequence ID" value="KXB08028.1"/>
    <property type="molecule type" value="Genomic_DNA"/>
</dbReference>
<sequence length="60" mass="6832">MNRGLFHEHFSSGAKKKVRLHEAKIGSSNLPGPIIFHFLPLENADEKYGFWRDSMLAASF</sequence>
<gene>
    <name evidence="1" type="ORF">AKJ58_01115</name>
</gene>
<organism evidence="1 2">
    <name type="scientific">candidate division MSBL1 archaeon SCGC-AAA385D11</name>
    <dbReference type="NCBI Taxonomy" id="1698286"/>
    <lineage>
        <taxon>Archaea</taxon>
        <taxon>Methanobacteriati</taxon>
        <taxon>Methanobacteriota</taxon>
        <taxon>candidate division MSBL1</taxon>
    </lineage>
</organism>
<dbReference type="Proteomes" id="UP000070256">
    <property type="component" value="Unassembled WGS sequence"/>
</dbReference>
<evidence type="ECO:0000313" key="1">
    <source>
        <dbReference type="EMBL" id="KXB08028.1"/>
    </source>
</evidence>
<accession>A0A133VNK6</accession>
<protein>
    <submittedName>
        <fullName evidence="1">Uncharacterized protein</fullName>
    </submittedName>
</protein>